<organism evidence="6 7">
    <name type="scientific">Tieghemiomyces parasiticus</name>
    <dbReference type="NCBI Taxonomy" id="78921"/>
    <lineage>
        <taxon>Eukaryota</taxon>
        <taxon>Fungi</taxon>
        <taxon>Fungi incertae sedis</taxon>
        <taxon>Zoopagomycota</taxon>
        <taxon>Kickxellomycotina</taxon>
        <taxon>Dimargaritomycetes</taxon>
        <taxon>Dimargaritales</taxon>
        <taxon>Dimargaritaceae</taxon>
        <taxon>Tieghemiomyces</taxon>
    </lineage>
</organism>
<dbReference type="Pfam" id="PF05426">
    <property type="entry name" value="Alginate_lyase"/>
    <property type="match status" value="1"/>
</dbReference>
<evidence type="ECO:0000256" key="1">
    <source>
        <dbReference type="ARBA" id="ARBA00022729"/>
    </source>
</evidence>
<dbReference type="OrthoDB" id="63533at2759"/>
<dbReference type="Gene3D" id="1.50.10.100">
    <property type="entry name" value="Chondroitin AC/alginate lyase"/>
    <property type="match status" value="1"/>
</dbReference>
<evidence type="ECO:0000313" key="6">
    <source>
        <dbReference type="EMBL" id="KAJ1922683.1"/>
    </source>
</evidence>
<feature type="region of interest" description="Disordered" evidence="3">
    <location>
        <begin position="413"/>
        <end position="449"/>
    </location>
</feature>
<feature type="signal peptide" evidence="4">
    <location>
        <begin position="1"/>
        <end position="20"/>
    </location>
</feature>
<keyword evidence="1 4" id="KW-0732">Signal</keyword>
<evidence type="ECO:0000256" key="2">
    <source>
        <dbReference type="ARBA" id="ARBA00023239"/>
    </source>
</evidence>
<feature type="domain" description="Alginate lyase" evidence="5">
    <location>
        <begin position="70"/>
        <end position="352"/>
    </location>
</feature>
<proteinExistence type="predicted"/>
<gene>
    <name evidence="6" type="ORF">IWQ60_006373</name>
</gene>
<dbReference type="InterPro" id="IPR008929">
    <property type="entry name" value="Chondroitin_lyas"/>
</dbReference>
<sequence>MGHITSIPLLVALLVLSTTALEDAFLNLTALISLKATPGSQQAQGALKRKADEFATKSTKYALTRNSAIPSSIPKGTYVSYAVYFHPDCSLPINKALTSCKWTRKDGNRNTEVSKLSDNPGDLKGVCDAVRTLSLAYGIYQDTRYATGALDILKSFFINPETAMLPNLDYGQIEPGTQTKKYGDKGRPAGLIESRCLGNMFIASQTLAKAPGAETTLAGVRKWVSSFVEWFKSSEIGKDEILSANNHGTAAAFQLAAFYTFLGDKTSAAAAINNFLKGAYPKQIAADGSMPLEADRNDGFHYSLMNLYMLINLAGVAESLGISMWKAPAGEGRTLQTAIDFYLPYAHKKKTFTNKGGQGVQLEPLVYPFQMAAAHYGDSGQKYKGAIQAIAKPSYNPTNQAYLYTDMSYGLPSKGVKRENSSNDESSTPESKISKTDGSKRKSLKPAST</sequence>
<evidence type="ECO:0000313" key="7">
    <source>
        <dbReference type="Proteomes" id="UP001150569"/>
    </source>
</evidence>
<accession>A0A9W8AD64</accession>
<name>A0A9W8AD64_9FUNG</name>
<dbReference type="GO" id="GO:0016829">
    <property type="term" value="F:lyase activity"/>
    <property type="evidence" value="ECO:0007669"/>
    <property type="project" value="UniProtKB-KW"/>
</dbReference>
<reference evidence="6" key="1">
    <citation type="submission" date="2022-07" db="EMBL/GenBank/DDBJ databases">
        <title>Phylogenomic reconstructions and comparative analyses of Kickxellomycotina fungi.</title>
        <authorList>
            <person name="Reynolds N.K."/>
            <person name="Stajich J.E."/>
            <person name="Barry K."/>
            <person name="Grigoriev I.V."/>
            <person name="Crous P."/>
            <person name="Smith M.E."/>
        </authorList>
    </citation>
    <scope>NUCLEOTIDE SEQUENCE</scope>
    <source>
        <strain evidence="6">RSA 861</strain>
    </source>
</reference>
<dbReference type="SUPFAM" id="SSF48230">
    <property type="entry name" value="Chondroitin AC/alginate lyase"/>
    <property type="match status" value="1"/>
</dbReference>
<evidence type="ECO:0000256" key="4">
    <source>
        <dbReference type="SAM" id="SignalP"/>
    </source>
</evidence>
<comment type="caution">
    <text evidence="6">The sequence shown here is derived from an EMBL/GenBank/DDBJ whole genome shotgun (WGS) entry which is preliminary data.</text>
</comment>
<dbReference type="AlphaFoldDB" id="A0A9W8AD64"/>
<feature type="chain" id="PRO_5040988825" description="Alginate lyase domain-containing protein" evidence="4">
    <location>
        <begin position="21"/>
        <end position="449"/>
    </location>
</feature>
<keyword evidence="7" id="KW-1185">Reference proteome</keyword>
<evidence type="ECO:0000259" key="5">
    <source>
        <dbReference type="Pfam" id="PF05426"/>
    </source>
</evidence>
<evidence type="ECO:0000256" key="3">
    <source>
        <dbReference type="SAM" id="MobiDB-lite"/>
    </source>
</evidence>
<keyword evidence="2" id="KW-0456">Lyase</keyword>
<dbReference type="GO" id="GO:0042597">
    <property type="term" value="C:periplasmic space"/>
    <property type="evidence" value="ECO:0007669"/>
    <property type="project" value="InterPro"/>
</dbReference>
<dbReference type="EMBL" id="JANBPT010000380">
    <property type="protein sequence ID" value="KAJ1922683.1"/>
    <property type="molecule type" value="Genomic_DNA"/>
</dbReference>
<protein>
    <recommendedName>
        <fullName evidence="5">Alginate lyase domain-containing protein</fullName>
    </recommendedName>
</protein>
<dbReference type="InterPro" id="IPR008397">
    <property type="entry name" value="Alginate_lyase_dom"/>
</dbReference>
<dbReference type="Proteomes" id="UP001150569">
    <property type="component" value="Unassembled WGS sequence"/>
</dbReference>